<proteinExistence type="inferred from homology"/>
<keyword evidence="6" id="KW-0482">Metalloprotease</keyword>
<feature type="region of interest" description="Disordered" evidence="7">
    <location>
        <begin position="611"/>
        <end position="641"/>
    </location>
</feature>
<evidence type="ECO:0000256" key="7">
    <source>
        <dbReference type="SAM" id="MobiDB-lite"/>
    </source>
</evidence>
<evidence type="ECO:0000259" key="10">
    <source>
        <dbReference type="Pfam" id="PF22455"/>
    </source>
</evidence>
<dbReference type="GO" id="GO:0004222">
    <property type="term" value="F:metalloendopeptidase activity"/>
    <property type="evidence" value="ECO:0007669"/>
    <property type="project" value="InterPro"/>
</dbReference>
<dbReference type="AlphaFoldDB" id="A0AA50DKH6"/>
<evidence type="ECO:0000256" key="4">
    <source>
        <dbReference type="ARBA" id="ARBA00022801"/>
    </source>
</evidence>
<dbReference type="EC" id="3.4.24.-" evidence="12"/>
<dbReference type="PANTHER" id="PTHR43690">
    <property type="entry name" value="NARDILYSIN"/>
    <property type="match status" value="1"/>
</dbReference>
<evidence type="ECO:0000313" key="12">
    <source>
        <dbReference type="EMBL" id="WLS79624.1"/>
    </source>
</evidence>
<dbReference type="InterPro" id="IPR011765">
    <property type="entry name" value="Pept_M16_N"/>
</dbReference>
<keyword evidence="13" id="KW-1185">Reference proteome</keyword>
<dbReference type="InterPro" id="IPR054734">
    <property type="entry name" value="PqqF-like_C_4"/>
</dbReference>
<dbReference type="InterPro" id="IPR011844">
    <property type="entry name" value="PQQ_synth_PqqF"/>
</dbReference>
<name>A0AA50DKH6_9GAMM</name>
<feature type="domain" description="Peptidase M16 N-terminal" evidence="8">
    <location>
        <begin position="14"/>
        <end position="149"/>
    </location>
</feature>
<organism evidence="12 13">
    <name type="scientific">Erwinia pyri</name>
    <dbReference type="NCBI Taxonomy" id="3062598"/>
    <lineage>
        <taxon>Bacteria</taxon>
        <taxon>Pseudomonadati</taxon>
        <taxon>Pseudomonadota</taxon>
        <taxon>Gammaproteobacteria</taxon>
        <taxon>Enterobacterales</taxon>
        <taxon>Erwiniaceae</taxon>
        <taxon>Erwinia</taxon>
    </lineage>
</organism>
<sequence>MQAVRRITLANGLRVNLIHDPDASRAAALIQLAAGSHDGPREWPGLAHLLEHVLFAGSEKYQEQQRLMAWGPANGARLNATTHAHHTAWFFEIAAEKLRPGLRRLTDMLASPLLSRESVRREATVIDAEFQLLSRHTETLCEAALSQAFTTPHSFQAFHVGNRAAFGEDDAALQQALQAYHQRFFRAEKLELWLQGPQSAAALAELAEEVGAIFSSAPAASEPEIQPLTLNSPRHYGLHLASAERLQLSAALSATPEMLAVLRELLTDRAERSLLATLRELGLADEVALLEPYRAPRQSVISVQFELCATESAPVKGEAIRSALASSTEFTPSAIETVSGKGGAICSALASPAGSLPSAVEALFSRWLQQLATLNEDLLSHYAALARRRFAQLSALDQLRARAFGFVPPTRDVPLTEGWQALLSELQPEKLTALWTSSHVDASPVQLQGFTLQTGAIDWRSSLPGNGPEMAFYTPGEAGRLPALPDEKAPLLHFPALCQPVLMLKPAAGSFSRQAAALVEAALQPVIGQCLHQGGELSFAQQQGIWLLQLSAKPDLLLTMLAAAIDALGTLSPAMISQGKRRYHQAMQSQSADIAVRVLLARLPELISSPSKAMTSRMAEEGVGDPQSAPASRSETGPLPVSYSEATASSLAALLWQGTLYGGDAALQEAISRLLSRWPHGELPEAPHTSQQPVRPASVKRDDKDSALLAKSPLPAATTREEAALLLFCPLIDRTAECLAAWQLLAALYEPEFFQRLRVELNIGYVVSCRYHHSAGEAGLLFALQSPTLNTHQLKAHIVNFIRDMTDVIADLTEEDLRNKSAALIAALPAQAMNTAAQCMAHWQQQQLNLPELTSSIFAAFSPDKLRHYSRRLATERSGWIWAE</sequence>
<dbReference type="InterPro" id="IPR054740">
    <property type="entry name" value="PqqF_N_2"/>
</dbReference>
<dbReference type="PANTHER" id="PTHR43690:SF18">
    <property type="entry name" value="INSULIN-DEGRADING ENZYME-RELATED"/>
    <property type="match status" value="1"/>
</dbReference>
<dbReference type="NCBIfam" id="TIGR02110">
    <property type="entry name" value="PQQ_syn_pqqF"/>
    <property type="match status" value="1"/>
</dbReference>
<evidence type="ECO:0000256" key="2">
    <source>
        <dbReference type="ARBA" id="ARBA00022670"/>
    </source>
</evidence>
<evidence type="ECO:0000259" key="9">
    <source>
        <dbReference type="Pfam" id="PF22454"/>
    </source>
</evidence>
<dbReference type="Gene3D" id="3.30.830.10">
    <property type="entry name" value="Metalloenzyme, LuxS/M16 peptidase-like"/>
    <property type="match status" value="2"/>
</dbReference>
<dbReference type="EMBL" id="CP132353">
    <property type="protein sequence ID" value="WLS79624.1"/>
    <property type="molecule type" value="Genomic_DNA"/>
</dbReference>
<dbReference type="Pfam" id="PF22455">
    <property type="entry name" value="PqqF_C_3"/>
    <property type="match status" value="1"/>
</dbReference>
<evidence type="ECO:0000313" key="13">
    <source>
        <dbReference type="Proteomes" id="UP001228139"/>
    </source>
</evidence>
<dbReference type="Proteomes" id="UP001228139">
    <property type="component" value="Chromosome"/>
</dbReference>
<feature type="domain" description="Coenzyme PQQ synthesis protein F N-terminal lobe" evidence="9">
    <location>
        <begin position="245"/>
        <end position="313"/>
    </location>
</feature>
<dbReference type="InterPro" id="IPR011249">
    <property type="entry name" value="Metalloenz_LuxS/M16"/>
</dbReference>
<evidence type="ECO:0000256" key="6">
    <source>
        <dbReference type="ARBA" id="ARBA00023049"/>
    </source>
</evidence>
<dbReference type="Pfam" id="PF22456">
    <property type="entry name" value="PqqF-like_C_4"/>
    <property type="match status" value="1"/>
</dbReference>
<dbReference type="GO" id="GO:0008270">
    <property type="term" value="F:zinc ion binding"/>
    <property type="evidence" value="ECO:0007669"/>
    <property type="project" value="InterPro"/>
</dbReference>
<dbReference type="SUPFAM" id="SSF63411">
    <property type="entry name" value="LuxS/MPP-like metallohydrolase"/>
    <property type="match status" value="2"/>
</dbReference>
<gene>
    <name evidence="12" type="primary">pqqF</name>
    <name evidence="12" type="ORF">Q3V30_03675</name>
</gene>
<evidence type="ECO:0000256" key="1">
    <source>
        <dbReference type="ARBA" id="ARBA00007261"/>
    </source>
</evidence>
<dbReference type="GO" id="GO:0006508">
    <property type="term" value="P:proteolysis"/>
    <property type="evidence" value="ECO:0007669"/>
    <property type="project" value="UniProtKB-KW"/>
</dbReference>
<dbReference type="InterPro" id="IPR054733">
    <property type="entry name" value="PqqF_C_3"/>
</dbReference>
<feature type="domain" description="Coenzyme PQQ synthesis protein F-like C-terminal lobe" evidence="11">
    <location>
        <begin position="744"/>
        <end position="843"/>
    </location>
</feature>
<dbReference type="GO" id="GO:0018189">
    <property type="term" value="P:pyrroloquinoline quinone biosynthetic process"/>
    <property type="evidence" value="ECO:0007669"/>
    <property type="project" value="InterPro"/>
</dbReference>
<dbReference type="KEGG" id="epi:Q3V30_03675"/>
<feature type="region of interest" description="Disordered" evidence="7">
    <location>
        <begin position="682"/>
        <end position="702"/>
    </location>
</feature>
<reference evidence="12 13" key="1">
    <citation type="submission" date="2023-07" db="EMBL/GenBank/DDBJ databases">
        <title>Pathogenic bacteria of pear tree diseases.</title>
        <authorList>
            <person name="Zhang Z."/>
            <person name="He L."/>
            <person name="Huang R."/>
        </authorList>
    </citation>
    <scope>NUCLEOTIDE SEQUENCE [LARGE SCALE GENOMIC DNA]</scope>
    <source>
        <strain evidence="12 13">DE2</strain>
    </source>
</reference>
<evidence type="ECO:0000256" key="5">
    <source>
        <dbReference type="ARBA" id="ARBA00022833"/>
    </source>
</evidence>
<evidence type="ECO:0000256" key="3">
    <source>
        <dbReference type="ARBA" id="ARBA00022723"/>
    </source>
</evidence>
<keyword evidence="4 12" id="KW-0378">Hydrolase</keyword>
<feature type="domain" description="Coenzyme PQQ synthesis protein F C-terminal lobe" evidence="10">
    <location>
        <begin position="517"/>
        <end position="613"/>
    </location>
</feature>
<evidence type="ECO:0000259" key="11">
    <source>
        <dbReference type="Pfam" id="PF22456"/>
    </source>
</evidence>
<feature type="domain" description="Coenzyme PQQ synthesis protein F N-terminal lobe" evidence="9">
    <location>
        <begin position="355"/>
        <end position="433"/>
    </location>
</feature>
<evidence type="ECO:0000259" key="8">
    <source>
        <dbReference type="Pfam" id="PF00675"/>
    </source>
</evidence>
<keyword evidence="3" id="KW-0479">Metal-binding</keyword>
<dbReference type="InterPro" id="IPR050626">
    <property type="entry name" value="Peptidase_M16"/>
</dbReference>
<keyword evidence="2" id="KW-0645">Protease</keyword>
<keyword evidence="5" id="KW-0862">Zinc</keyword>
<accession>A0AA50DKH6</accession>
<dbReference type="RefSeq" id="WP_306210581.1">
    <property type="nucleotide sequence ID" value="NZ_CP132353.1"/>
</dbReference>
<protein>
    <submittedName>
        <fullName evidence="12">Pyrroloquinoline quinone biosynthesis protein PqqF</fullName>
        <ecNumber evidence="12">3.4.24.-</ecNumber>
    </submittedName>
</protein>
<dbReference type="Pfam" id="PF22454">
    <property type="entry name" value="PQQ_syn_pqqF_N_2"/>
    <property type="match status" value="2"/>
</dbReference>
<dbReference type="Pfam" id="PF00675">
    <property type="entry name" value="Peptidase_M16"/>
    <property type="match status" value="1"/>
</dbReference>
<comment type="similarity">
    <text evidence="1">Belongs to the peptidase M16 family.</text>
</comment>